<evidence type="ECO:0000256" key="5">
    <source>
        <dbReference type="SAM" id="MobiDB-lite"/>
    </source>
</evidence>
<feature type="compositionally biased region" description="Basic and acidic residues" evidence="5">
    <location>
        <begin position="996"/>
        <end position="1010"/>
    </location>
</feature>
<evidence type="ECO:0000313" key="7">
    <source>
        <dbReference type="EMBL" id="VFK26015.1"/>
    </source>
</evidence>
<organism evidence="7">
    <name type="scientific">Candidatus Kentrum sp. MB</name>
    <dbReference type="NCBI Taxonomy" id="2138164"/>
    <lineage>
        <taxon>Bacteria</taxon>
        <taxon>Pseudomonadati</taxon>
        <taxon>Pseudomonadota</taxon>
        <taxon>Gammaproteobacteria</taxon>
        <taxon>Candidatus Kentrum</taxon>
    </lineage>
</organism>
<dbReference type="PANTHER" id="PTHR42988:SF2">
    <property type="entry name" value="CYCLIC NUCLEOTIDE PHOSPHODIESTERASE CBUA0032-RELATED"/>
    <property type="match status" value="1"/>
</dbReference>
<feature type="compositionally biased region" description="Acidic residues" evidence="5">
    <location>
        <begin position="974"/>
        <end position="995"/>
    </location>
</feature>
<name>A0A450X9Q8_9GAMM</name>
<dbReference type="Gene3D" id="3.40.50.300">
    <property type="entry name" value="P-loop containing nucleotide triphosphate hydrolases"/>
    <property type="match status" value="1"/>
</dbReference>
<evidence type="ECO:0000256" key="4">
    <source>
        <dbReference type="ARBA" id="ARBA00025742"/>
    </source>
</evidence>
<evidence type="ECO:0000256" key="2">
    <source>
        <dbReference type="ARBA" id="ARBA00022801"/>
    </source>
</evidence>
<dbReference type="Pfam" id="PF00149">
    <property type="entry name" value="Metallophos"/>
    <property type="match status" value="1"/>
</dbReference>
<dbReference type="InterPro" id="IPR004843">
    <property type="entry name" value="Calcineurin-like_PHP"/>
</dbReference>
<dbReference type="InterPro" id="IPR001646">
    <property type="entry name" value="5peptide_repeat"/>
</dbReference>
<dbReference type="GO" id="GO:0046872">
    <property type="term" value="F:metal ion binding"/>
    <property type="evidence" value="ECO:0007669"/>
    <property type="project" value="UniProtKB-KW"/>
</dbReference>
<evidence type="ECO:0000313" key="8">
    <source>
        <dbReference type="EMBL" id="VFK33237.1"/>
    </source>
</evidence>
<protein>
    <submittedName>
        <fullName evidence="7">Pentapeptide repeat-containing protein</fullName>
    </submittedName>
</protein>
<evidence type="ECO:0000256" key="1">
    <source>
        <dbReference type="ARBA" id="ARBA00022723"/>
    </source>
</evidence>
<gene>
    <name evidence="7" type="ORF">BECKMB1821G_GA0114241_101743</name>
    <name evidence="9" type="ORF">BECKMB1821H_GA0114242_104213</name>
    <name evidence="8" type="ORF">BECKMB1821I_GA0114274_104213</name>
</gene>
<dbReference type="EMBL" id="CAADFQ010000042">
    <property type="protein sequence ID" value="VFK33237.1"/>
    <property type="molecule type" value="Genomic_DNA"/>
</dbReference>
<evidence type="ECO:0000313" key="9">
    <source>
        <dbReference type="EMBL" id="VFK76107.1"/>
    </source>
</evidence>
<dbReference type="PANTHER" id="PTHR42988">
    <property type="entry name" value="PHOSPHOHYDROLASE"/>
    <property type="match status" value="1"/>
</dbReference>
<dbReference type="Pfam" id="PF05729">
    <property type="entry name" value="NACHT"/>
    <property type="match status" value="1"/>
</dbReference>
<feature type="domain" description="NACHT" evidence="6">
    <location>
        <begin position="1251"/>
        <end position="1376"/>
    </location>
</feature>
<dbReference type="Gene3D" id="3.60.21.10">
    <property type="match status" value="1"/>
</dbReference>
<dbReference type="Gene3D" id="2.160.20.80">
    <property type="entry name" value="E3 ubiquitin-protein ligase SopA"/>
    <property type="match status" value="1"/>
</dbReference>
<dbReference type="Pfam" id="PF00805">
    <property type="entry name" value="Pentapeptide"/>
    <property type="match status" value="1"/>
</dbReference>
<keyword evidence="3" id="KW-0408">Iron</keyword>
<evidence type="ECO:0000256" key="3">
    <source>
        <dbReference type="ARBA" id="ARBA00023004"/>
    </source>
</evidence>
<dbReference type="InterPro" id="IPR027417">
    <property type="entry name" value="P-loop_NTPase"/>
</dbReference>
<keyword evidence="1" id="KW-0479">Metal-binding</keyword>
<dbReference type="SUPFAM" id="SSF52540">
    <property type="entry name" value="P-loop containing nucleoside triphosphate hydrolases"/>
    <property type="match status" value="1"/>
</dbReference>
<comment type="similarity">
    <text evidence="4">Belongs to the cyclic nucleotide phosphodiesterase class-III family.</text>
</comment>
<dbReference type="SUPFAM" id="SSF101898">
    <property type="entry name" value="NHL repeat"/>
    <property type="match status" value="1"/>
</dbReference>
<feature type="region of interest" description="Disordered" evidence="5">
    <location>
        <begin position="966"/>
        <end position="1010"/>
    </location>
</feature>
<dbReference type="PROSITE" id="PS50837">
    <property type="entry name" value="NACHT"/>
    <property type="match status" value="1"/>
</dbReference>
<dbReference type="GO" id="GO:0016787">
    <property type="term" value="F:hydrolase activity"/>
    <property type="evidence" value="ECO:0007669"/>
    <property type="project" value="UniProtKB-KW"/>
</dbReference>
<evidence type="ECO:0000259" key="6">
    <source>
        <dbReference type="PROSITE" id="PS50837"/>
    </source>
</evidence>
<accession>A0A450X9Q8</accession>
<dbReference type="SUPFAM" id="SSF141571">
    <property type="entry name" value="Pentapeptide repeat-like"/>
    <property type="match status" value="1"/>
</dbReference>
<dbReference type="InterPro" id="IPR007111">
    <property type="entry name" value="NACHT_NTPase"/>
</dbReference>
<dbReference type="EMBL" id="CAADFO010000017">
    <property type="protein sequence ID" value="VFK26015.1"/>
    <property type="molecule type" value="Genomic_DNA"/>
</dbReference>
<dbReference type="EMBL" id="CAADGH010000042">
    <property type="protein sequence ID" value="VFK76107.1"/>
    <property type="molecule type" value="Genomic_DNA"/>
</dbReference>
<dbReference type="InterPro" id="IPR029052">
    <property type="entry name" value="Metallo-depent_PP-like"/>
</dbReference>
<dbReference type="InterPro" id="IPR050884">
    <property type="entry name" value="CNP_phosphodiesterase-III"/>
</dbReference>
<keyword evidence="2" id="KW-0378">Hydrolase</keyword>
<dbReference type="SUPFAM" id="SSF56300">
    <property type="entry name" value="Metallo-dependent phosphatases"/>
    <property type="match status" value="1"/>
</dbReference>
<reference evidence="7" key="1">
    <citation type="submission" date="2019-02" db="EMBL/GenBank/DDBJ databases">
        <authorList>
            <person name="Gruber-Vodicka R. H."/>
            <person name="Seah K. B. B."/>
        </authorList>
    </citation>
    <scope>NUCLEOTIDE SEQUENCE</scope>
    <source>
        <strain evidence="7">BECK_BZ197</strain>
        <strain evidence="9">BECK_BZ198</strain>
        <strain evidence="8">BECK_BZ199</strain>
    </source>
</reference>
<proteinExistence type="inferred from homology"/>
<sequence>MITWLHLSDLHLCGPRTGWDADRILQSLLQDLQRMETDHGLAPDLLLVTGDLAFGHFGEGDLSLQSQFDDAALFLQEVQAAFSAPIPTKRVFLVPGNHDLDRCRVRESQTDWLDNLTNKPDPAKFVNEMLRDASGEWPGLMERLAVYKQFLQEHYPHLLQDEKRLCYAHTLDIHGHRLGIAGLNSAWSCGRDKEKGKLWLGGQWQFNTLSGKLKNADLKLALAHHPLDWLVEQETPNLNPQLEQAFHFFLHGHEHFSWVAETPRHIRLAAGACYGETPPESGYSFVRLDLEQGAGQVWLRRFDDTGLGWIPRVVSGKTNNDGLWPLEPGWLAPKQSQGGFANPAVLAYGEREVSSVDIEKFREEVQARLEEIDDPRLSVAFALRVALATLPILAEKAGENGFMWYWKEADRERYLFAICHALQMVWLLPTDSSLISNVSVSVANAASAARTTAYATAETINFYDDAYAYAGYVADSSIAYSDSSATAIYAAAYVADTVAYATHVTGDTAAYATRATYSAYAAYTTAIHANDSLVDWIRRELNRLNQTSVLDVYWNSAILFPPISLQKKFLFHLRQLPTFDYWADWLQERYDGKPLDPEILKKSVLLPKEIAAQNPRSINRYLKELTTGKQEASPVDIEKFRKEVKARLKEIGNRELYTAFAWRMALTVLPTLNDQARDKGFLWYWKENKREENLFGICRSQQFGSVLYDDGVTITISVHGPSASHAAAETSYTAYAARAAADATQAAVRATFNDEHIALDAAADAAFNAALAVHTDDDTGDLSILVAFVWQELKRLNKFRVATAYLIDSPSLPFPEQRERFLMHLRKIPSFDYWADWFRDRFEGKPWDPEVMRKSLHLPNRVLDQSPRAINRYLKKLANGENNHRPNARRLLAQGDYDSARATLLKIPSTDRETWQQIKTEFGFVFDFSLDKEADVARRKKLMGQIDWRRKLFAILGTNLVSEALSGKAKAQDNDESEDDAREEDAGIGDQDSAETESRPQENLSSERKGEKLEQDTLRLLRRIFEFDEEAELEKLRQQRRGNQFGFDVKLEVCFAANNKNVRCCVECKSHEKELPFESIVAKLLDAEANQPEIDHWILIAPRARLIGNVPDNLVERWNAEQKWPFTVQFWMTDTEVGSLFGLAPDIYDDWIDHPAGADHPKNWSLEKRKEIRQKWLAKLRPPPRLPKAWVEYVNDPDKNGIFMENDDRDDLKALREEQRYIPPGVLDESGSSLSGGLEKIVRDWLREGPRIGIVLGEFGDGKSAFTYMLSRALLAEFRDNPAEGWLPVRFPLRYFARPNTSAREFIRNRLEELGSDIREWNQAIVGKRRPLVILDGMDEMTKSLTQDAVGQVIKLLVDCCNHELERVPKILITCRRTFFEELAQRRYVTDKLKGPSIFHIEPFSKAQVYEKLEALAEPEQRPRLHALKHMHDPIGLARKALFFKMVSQTLIKKDADFSSETGIYRGYVEDCLGRKADYLEGDGQDLLGDDLIKGMLAVMEWIAREMHLSDQDYVCLERLADGDKGAFAELLWQGAAEDEEKGTDAIHRVGVRSLLSRATGKVDDQDKDAWPVEFCHRSVREYFVARGLEQALRSGLEQAKKVIEQVDINHEVLRFTAELMRAGTEKEGHDYDEVLQDLTNLSRTDAPKKLSEDKRNRRRRLGSTAVTLLFQWSGKLEAQDWSRMILDGARLAGADLTGKNFYGTSLCYANLNNAVLDGADLRFADLTGVRLEEAGEMTALSAPHSPDHFFVAYRDGSIRRWPLGDRSDTHPEVVFQFSDASGNKPNSPLAIAALPGSGLCVWDRDSVWFLDAEGDGYREVSRFSMDSQHLAVSVAEDGAVLLNGGEDGRRTIGVFDFAPEALPSVRFLSPDSCVRCVTLGELAVLGVLADGNIVVHAWNDGRQEDVTAVGKTLGNIPGLTCLAAQRIEDSPRAFRVAWGNKAGVVGVWQCNLDESGAYESHETLFEKGVHEVAVKTLCFVDEDNLLAGWANGMIYRFDPRDGKDRRDKGTPFELKLRCRNAKVAGLKGERERKLLEKAEASVA</sequence>